<dbReference type="InterPro" id="IPR020904">
    <property type="entry name" value="Sc_DH/Rdtase_CS"/>
</dbReference>
<reference evidence="4 5" key="1">
    <citation type="submission" date="2015-02" db="EMBL/GenBank/DDBJ databases">
        <title>Whole genome shotgun sequencing of cultured foodborne pathogen.</title>
        <authorList>
            <person name="Timme R."/>
            <person name="Allard M.W."/>
            <person name="Strain E."/>
            <person name="Evans P.S."/>
            <person name="Brown E."/>
        </authorList>
    </citation>
    <scope>NUCLEOTIDE SEQUENCE [LARGE SCALE GENOMIC DNA]</scope>
    <source>
        <strain evidence="4 5">GCSL-TSO-24</strain>
    </source>
</reference>
<comment type="caution">
    <text evidence="4">The sequence shown here is derived from an EMBL/GenBank/DDBJ whole genome shotgun (WGS) entry which is preliminary data.</text>
</comment>
<dbReference type="Pfam" id="PF00106">
    <property type="entry name" value="adh_short"/>
    <property type="match status" value="1"/>
</dbReference>
<dbReference type="GO" id="GO:0016616">
    <property type="term" value="F:oxidoreductase activity, acting on the CH-OH group of donors, NAD or NADP as acceptor"/>
    <property type="evidence" value="ECO:0007669"/>
    <property type="project" value="UniProtKB-ARBA"/>
</dbReference>
<dbReference type="PRINTS" id="PR00080">
    <property type="entry name" value="SDRFAMILY"/>
</dbReference>
<comment type="similarity">
    <text evidence="1 3">Belongs to the short-chain dehydrogenases/reductases (SDR) family.</text>
</comment>
<gene>
    <name evidence="4" type="ORF">UA45_14965</name>
</gene>
<dbReference type="EMBL" id="JZSH01000199">
    <property type="protein sequence ID" value="KJF77082.1"/>
    <property type="molecule type" value="Genomic_DNA"/>
</dbReference>
<dbReference type="PANTHER" id="PTHR43115:SF4">
    <property type="entry name" value="DEHYDROGENASE_REDUCTASE SDR FAMILY MEMBER 11"/>
    <property type="match status" value="1"/>
</dbReference>
<dbReference type="InterPro" id="IPR002347">
    <property type="entry name" value="SDR_fam"/>
</dbReference>
<dbReference type="SUPFAM" id="SSF51735">
    <property type="entry name" value="NAD(P)-binding Rossmann-fold domains"/>
    <property type="match status" value="1"/>
</dbReference>
<dbReference type="PATRIC" id="fig|582.24.peg.4770"/>
<dbReference type="FunFam" id="3.40.50.720:FF:000047">
    <property type="entry name" value="NADP-dependent L-serine/L-allo-threonine dehydrogenase"/>
    <property type="match status" value="1"/>
</dbReference>
<evidence type="ECO:0000313" key="4">
    <source>
        <dbReference type="EMBL" id="KJF77082.1"/>
    </source>
</evidence>
<dbReference type="InterPro" id="IPR036291">
    <property type="entry name" value="NAD(P)-bd_dom_sf"/>
</dbReference>
<evidence type="ECO:0000256" key="1">
    <source>
        <dbReference type="ARBA" id="ARBA00006484"/>
    </source>
</evidence>
<dbReference type="PANTHER" id="PTHR43115">
    <property type="entry name" value="DEHYDROGENASE/REDUCTASE SDR FAMILY MEMBER 11"/>
    <property type="match status" value="1"/>
</dbReference>
<dbReference type="Gene3D" id="3.40.50.720">
    <property type="entry name" value="NAD(P)-binding Rossmann-like Domain"/>
    <property type="match status" value="1"/>
</dbReference>
<dbReference type="PROSITE" id="PS00061">
    <property type="entry name" value="ADH_SHORT"/>
    <property type="match status" value="1"/>
</dbReference>
<dbReference type="PRINTS" id="PR00081">
    <property type="entry name" value="GDHRDH"/>
</dbReference>
<evidence type="ECO:0000256" key="2">
    <source>
        <dbReference type="ARBA" id="ARBA00023002"/>
    </source>
</evidence>
<evidence type="ECO:0000313" key="5">
    <source>
        <dbReference type="Proteomes" id="UP000032582"/>
    </source>
</evidence>
<proteinExistence type="inferred from homology"/>
<dbReference type="Proteomes" id="UP000032582">
    <property type="component" value="Unassembled WGS sequence"/>
</dbReference>
<protein>
    <submittedName>
        <fullName evidence="4">Oxidoreductase</fullName>
    </submittedName>
</protein>
<organism evidence="4 5">
    <name type="scientific">Morganella morganii</name>
    <name type="common">Proteus morganii</name>
    <dbReference type="NCBI Taxonomy" id="582"/>
    <lineage>
        <taxon>Bacteria</taxon>
        <taxon>Pseudomonadati</taxon>
        <taxon>Pseudomonadota</taxon>
        <taxon>Gammaproteobacteria</taxon>
        <taxon>Enterobacterales</taxon>
        <taxon>Morganellaceae</taxon>
        <taxon>Morganella</taxon>
    </lineage>
</organism>
<name>A0A0D8L5I7_MORMO</name>
<accession>A0A0D8L5I7</accession>
<sequence>MKKLVVITGASSGIGESVAKRMSQAGHPVLLLARRSRITEGFHLPDSLCRSVDVTDLAAMKAAIAEAESLYGKTDLLINCAGVMLLDNPYDQDYAEWQQMVDVNINGVLTGINIVLHDMVARQEGTIINISSIAGRKTFPSHSVYCGTKFAVHAITENIREEVAPSNVRLITIAPGVVETPLLSHTTNEEIKQNYQTWKKEIQSGLDPEKIADCIQFAYQQPQDVCIREIVIAKTRQAG</sequence>
<evidence type="ECO:0000256" key="3">
    <source>
        <dbReference type="RuleBase" id="RU000363"/>
    </source>
</evidence>
<dbReference type="AlphaFoldDB" id="A0A0D8L5I7"/>
<keyword evidence="2" id="KW-0560">Oxidoreductase</keyword>